<dbReference type="OrthoDB" id="5514950at2759"/>
<name>A0A1X0RIB6_RHIZD</name>
<dbReference type="AlphaFoldDB" id="A0A1X0RIB6"/>
<sequence>MNQLAMIEFNPNDFSRLLSTRFYKQIVRSQLEYCLAISKVSSLLLDKLEDAQNTCLRRIFGSSWRSSIKLSTMTERTYILQAQFLLRSLSLPDDALLNYLLPHIHLSISHSQWYTISKTPIWKHCAQYTDILDKRLLKKIRLQFLEDNLEQRRTARNSNLLSLCRPTISLDPILWLPMTRLQRNRYIRWRLGWLPSYNATRCFRYTSQLLTKHAIYCLDMHHRLQIPKSITDPLSLLLNKLPTRKPRSFQTRSFWTIKWPIICAILHELDHLYHEKEPLSPSDPGQKLLKWLCNSS</sequence>
<dbReference type="VEuPathDB" id="FungiDB:BCV72DRAFT_322000"/>
<organism evidence="1">
    <name type="scientific">Rhizopus microsporus var. microsporus</name>
    <dbReference type="NCBI Taxonomy" id="86635"/>
    <lineage>
        <taxon>Eukaryota</taxon>
        <taxon>Fungi</taxon>
        <taxon>Fungi incertae sedis</taxon>
        <taxon>Mucoromycota</taxon>
        <taxon>Mucoromycotina</taxon>
        <taxon>Mucoromycetes</taxon>
        <taxon>Mucorales</taxon>
        <taxon>Mucorineae</taxon>
        <taxon>Rhizopodaceae</taxon>
        <taxon>Rhizopus</taxon>
    </lineage>
</organism>
<dbReference type="EMBL" id="KV921855">
    <property type="protein sequence ID" value="ORE11787.1"/>
    <property type="molecule type" value="Genomic_DNA"/>
</dbReference>
<evidence type="ECO:0000313" key="1">
    <source>
        <dbReference type="EMBL" id="ORE11787.1"/>
    </source>
</evidence>
<gene>
    <name evidence="1" type="ORF">BCV72DRAFT_322000</name>
</gene>
<proteinExistence type="predicted"/>
<accession>A0A1X0RIB6</accession>
<reference evidence="1" key="1">
    <citation type="journal article" date="2016" name="Proc. Natl. Acad. Sci. U.S.A.">
        <title>Lipid metabolic changes in an early divergent fungus govern the establishment of a mutualistic symbiosis with endobacteria.</title>
        <authorList>
            <person name="Lastovetsky O.A."/>
            <person name="Gaspar M.L."/>
            <person name="Mondo S.J."/>
            <person name="LaButti K.M."/>
            <person name="Sandor L."/>
            <person name="Grigoriev I.V."/>
            <person name="Henry S.A."/>
            <person name="Pawlowska T.E."/>
        </authorList>
    </citation>
    <scope>NUCLEOTIDE SEQUENCE [LARGE SCALE GENOMIC DNA]</scope>
    <source>
        <strain evidence="1">ATCC 52814</strain>
    </source>
</reference>
<protein>
    <submittedName>
        <fullName evidence="1">Uncharacterized protein</fullName>
    </submittedName>
</protein>
<dbReference type="Proteomes" id="UP000242414">
    <property type="component" value="Unassembled WGS sequence"/>
</dbReference>